<accession>G4ND88</accession>
<dbReference type="Proteomes" id="UP000009058">
    <property type="component" value="Chromosome 5"/>
</dbReference>
<dbReference type="AlphaFoldDB" id="G4ND88"/>
<proteinExistence type="predicted"/>
<dbReference type="GeneID" id="12985004"/>
<reference evidence="1 2" key="1">
    <citation type="journal article" date="2005" name="Nature">
        <title>The genome sequence of the rice blast fungus Magnaporthe grisea.</title>
        <authorList>
            <person name="Dean R.A."/>
            <person name="Talbot N.J."/>
            <person name="Ebbole D.J."/>
            <person name="Farman M.L."/>
            <person name="Mitchell T.K."/>
            <person name="Orbach M.J."/>
            <person name="Thon M."/>
            <person name="Kulkarni R."/>
            <person name="Xu J.R."/>
            <person name="Pan H."/>
            <person name="Read N.D."/>
            <person name="Lee Y.H."/>
            <person name="Carbone I."/>
            <person name="Brown D."/>
            <person name="Oh Y.Y."/>
            <person name="Donofrio N."/>
            <person name="Jeong J.S."/>
            <person name="Soanes D.M."/>
            <person name="Djonovic S."/>
            <person name="Kolomiets E."/>
            <person name="Rehmeyer C."/>
            <person name="Li W."/>
            <person name="Harding M."/>
            <person name="Kim S."/>
            <person name="Lebrun M.H."/>
            <person name="Bohnert H."/>
            <person name="Coughlan S."/>
            <person name="Butler J."/>
            <person name="Calvo S."/>
            <person name="Ma L.J."/>
            <person name="Nicol R."/>
            <person name="Purcell S."/>
            <person name="Nusbaum C."/>
            <person name="Galagan J.E."/>
            <person name="Birren B.W."/>
        </authorList>
    </citation>
    <scope>NUCLEOTIDE SEQUENCE [LARGE SCALE GENOMIC DNA]</scope>
    <source>
        <strain evidence="2">70-15 / ATCC MYA-4617 / FGSC 8958</strain>
    </source>
</reference>
<evidence type="ECO:0000313" key="2">
    <source>
        <dbReference type="Proteomes" id="UP000009058"/>
    </source>
</evidence>
<keyword evidence="2" id="KW-1185">Reference proteome</keyword>
<organism evidence="1 2">
    <name type="scientific">Pyricularia oryzae (strain 70-15 / ATCC MYA-4617 / FGSC 8958)</name>
    <name type="common">Rice blast fungus</name>
    <name type="synonym">Magnaporthe oryzae</name>
    <dbReference type="NCBI Taxonomy" id="242507"/>
    <lineage>
        <taxon>Eukaryota</taxon>
        <taxon>Fungi</taxon>
        <taxon>Dikarya</taxon>
        <taxon>Ascomycota</taxon>
        <taxon>Pezizomycotina</taxon>
        <taxon>Sordariomycetes</taxon>
        <taxon>Sordariomycetidae</taxon>
        <taxon>Magnaporthales</taxon>
        <taxon>Pyriculariaceae</taxon>
        <taxon>Pyricularia</taxon>
    </lineage>
</organism>
<reference key="2">
    <citation type="submission" date="2011-05" db="EMBL/GenBank/DDBJ databases">
        <title>The Genome Sequence of Magnaporthe oryzae 70-15.</title>
        <authorList>
            <consortium name="The Broad Institute Genome Sequencing Platform"/>
            <person name="Ma L.-J."/>
            <person name="Dead R."/>
            <person name="Young S.K."/>
            <person name="Zeng Q."/>
            <person name="Gargeya S."/>
            <person name="Fitzgerald M."/>
            <person name="Haas B."/>
            <person name="Abouelleil A."/>
            <person name="Alvarado L."/>
            <person name="Arachchi H.M."/>
            <person name="Berlin A."/>
            <person name="Brown A."/>
            <person name="Chapman S.B."/>
            <person name="Chen Z."/>
            <person name="Dunbar C."/>
            <person name="Freedman E."/>
            <person name="Gearin G."/>
            <person name="Gellesch M."/>
            <person name="Goldberg J."/>
            <person name="Griggs A."/>
            <person name="Gujja S."/>
            <person name="Heiman D."/>
            <person name="Howarth C."/>
            <person name="Larson L."/>
            <person name="Lui A."/>
            <person name="MacDonald P.J.P."/>
            <person name="Mehta T."/>
            <person name="Montmayeur A."/>
            <person name="Murphy C."/>
            <person name="Neiman D."/>
            <person name="Pearson M."/>
            <person name="Priest M."/>
            <person name="Roberts A."/>
            <person name="Saif S."/>
            <person name="Shea T."/>
            <person name="Shenoy N."/>
            <person name="Sisk P."/>
            <person name="Stolte C."/>
            <person name="Sykes S."/>
            <person name="Yandava C."/>
            <person name="Wortman J."/>
            <person name="Nusbaum C."/>
            <person name="Birren B."/>
        </authorList>
    </citation>
    <scope>NUCLEOTIDE SEQUENCE</scope>
    <source>
        <strain>70-15</strain>
    </source>
</reference>
<dbReference type="HOGENOM" id="CLU_2386603_0_0_1"/>
<protein>
    <submittedName>
        <fullName evidence="1">Uncharacterized protein</fullName>
    </submittedName>
</protein>
<dbReference type="RefSeq" id="XP_003718810.1">
    <property type="nucleotide sequence ID" value="XM_003718762.1"/>
</dbReference>
<sequence>MTLGLPLGAERKKARAHHFGHDIVPFAGLDTTRVGDKPRVESLDQVQSLFRIRALNSDKIGIFYTGDKLSFTAPKPPKTRNNVGCVLNLQLEPR</sequence>
<dbReference type="KEGG" id="mgr:MGG_17483"/>
<dbReference type="VEuPathDB" id="FungiDB:MGG_17483"/>
<dbReference type="EMBL" id="CM001235">
    <property type="protein sequence ID" value="EHA49226.1"/>
    <property type="molecule type" value="Genomic_DNA"/>
</dbReference>
<dbReference type="InParanoid" id="G4ND88"/>
<name>G4ND88_PYRO7</name>
<evidence type="ECO:0000313" key="1">
    <source>
        <dbReference type="EMBL" id="EHA49226.1"/>
    </source>
</evidence>
<gene>
    <name evidence="1" type="ORF">MGG_17483</name>
</gene>